<evidence type="ECO:0000256" key="3">
    <source>
        <dbReference type="ARBA" id="ARBA00022723"/>
    </source>
</evidence>
<keyword evidence="7" id="KW-1185">Reference proteome</keyword>
<dbReference type="InterPro" id="IPR023214">
    <property type="entry name" value="HAD_sf"/>
</dbReference>
<proteinExistence type="inferred from homology"/>
<dbReference type="InterPro" id="IPR006354">
    <property type="entry name" value="HAD-SF_hydro_IIA_hyp1"/>
</dbReference>
<dbReference type="Proteomes" id="UP000288623">
    <property type="component" value="Unassembled WGS sequence"/>
</dbReference>
<dbReference type="Pfam" id="PF13344">
    <property type="entry name" value="Hydrolase_6"/>
    <property type="match status" value="1"/>
</dbReference>
<organism evidence="6 7">
    <name type="scientific">Candidatus Kurthia intestinigallinarum</name>
    <dbReference type="NCBI Taxonomy" id="1562256"/>
    <lineage>
        <taxon>Bacteria</taxon>
        <taxon>Bacillati</taxon>
        <taxon>Bacillota</taxon>
        <taxon>Bacilli</taxon>
        <taxon>Bacillales</taxon>
        <taxon>Caryophanaceae</taxon>
        <taxon>Kurthia</taxon>
    </lineage>
</organism>
<dbReference type="NCBIfam" id="TIGR01460">
    <property type="entry name" value="HAD-SF-IIA"/>
    <property type="match status" value="1"/>
</dbReference>
<dbReference type="InterPro" id="IPR006357">
    <property type="entry name" value="HAD-SF_hydro_IIA"/>
</dbReference>
<evidence type="ECO:0000313" key="7">
    <source>
        <dbReference type="Proteomes" id="UP000288623"/>
    </source>
</evidence>
<comment type="caution">
    <text evidence="6">The sequence shown here is derived from an EMBL/GenBank/DDBJ whole genome shotgun (WGS) entry which is preliminary data.</text>
</comment>
<dbReference type="PANTHER" id="PTHR19288:SF46">
    <property type="entry name" value="HALOACID DEHALOGENASE-LIKE HYDROLASE DOMAIN-CONTAINING PROTEIN 2"/>
    <property type="match status" value="1"/>
</dbReference>
<dbReference type="GO" id="GO:0016791">
    <property type="term" value="F:phosphatase activity"/>
    <property type="evidence" value="ECO:0007669"/>
    <property type="project" value="TreeGrafter"/>
</dbReference>
<accession>A0A433RWC2</accession>
<dbReference type="InterPro" id="IPR036412">
    <property type="entry name" value="HAD-like_sf"/>
</dbReference>
<sequence>MKAYKAYCFDLDGTVYRGAAAIPEAVAFIHHLQAQGIEPFYVTNNAKYTQLDIQKKLAAMDLVVPEARIMTSSIATAKYIAKHYRGQSVKVLGQQGLQQAIAAEGIPVVTENPDIVAQGLTMNISYEALEDVCYDIQHGAKHIATNGDIKLPKEQGFAPGNGSFVQLVQNVTGVEPLYIGKPAPHMLEIIRDSFGFEKEDMLMIGDNYDTDILVGIAYGIDTVHVDTGVTRQETVKAKSAQPTYYVKTLADWL</sequence>
<protein>
    <submittedName>
        <fullName evidence="6">HAD family hydrolase</fullName>
    </submittedName>
</protein>
<comment type="cofactor">
    <cofactor evidence="1">
        <name>Mg(2+)</name>
        <dbReference type="ChEBI" id="CHEBI:18420"/>
    </cofactor>
</comment>
<keyword evidence="3" id="KW-0479">Metal-binding</keyword>
<dbReference type="AlphaFoldDB" id="A0A433RWC2"/>
<dbReference type="Pfam" id="PF13242">
    <property type="entry name" value="Hydrolase_like"/>
    <property type="match status" value="1"/>
</dbReference>
<dbReference type="EMBL" id="JTFC01000017">
    <property type="protein sequence ID" value="RUS57592.1"/>
    <property type="molecule type" value="Genomic_DNA"/>
</dbReference>
<dbReference type="SUPFAM" id="SSF56784">
    <property type="entry name" value="HAD-like"/>
    <property type="match status" value="1"/>
</dbReference>
<name>A0A433RWC2_9BACL</name>
<dbReference type="GO" id="GO:0005737">
    <property type="term" value="C:cytoplasm"/>
    <property type="evidence" value="ECO:0007669"/>
    <property type="project" value="TreeGrafter"/>
</dbReference>
<evidence type="ECO:0000256" key="1">
    <source>
        <dbReference type="ARBA" id="ARBA00001946"/>
    </source>
</evidence>
<gene>
    <name evidence="6" type="ORF">QI30_04940</name>
</gene>
<dbReference type="OrthoDB" id="9810449at2"/>
<keyword evidence="5" id="KW-0460">Magnesium</keyword>
<comment type="similarity">
    <text evidence="2">Belongs to the HAD-like hydrolase superfamily. NagD family.</text>
</comment>
<dbReference type="NCBIfam" id="TIGR01457">
    <property type="entry name" value="HAD-SF-IIA-hyp2"/>
    <property type="match status" value="1"/>
</dbReference>
<keyword evidence="4 6" id="KW-0378">Hydrolase</keyword>
<dbReference type="Gene3D" id="3.40.50.1000">
    <property type="entry name" value="HAD superfamily/HAD-like"/>
    <property type="match status" value="2"/>
</dbReference>
<dbReference type="RefSeq" id="WP_126989833.1">
    <property type="nucleotide sequence ID" value="NZ_JTFC01000017.1"/>
</dbReference>
<reference evidence="6 7" key="1">
    <citation type="submission" date="2014-11" db="EMBL/GenBank/DDBJ databases">
        <title>Genome sequence and analysis of novel Kurthia sp.</title>
        <authorList>
            <person name="Lawson J.N."/>
            <person name="Gonzalez J.E."/>
            <person name="Rinauldi L."/>
            <person name="Xuan Z."/>
            <person name="Firman A."/>
            <person name="Shaddox L."/>
            <person name="Trudeau A."/>
            <person name="Shah S."/>
            <person name="Reiman D."/>
        </authorList>
    </citation>
    <scope>NUCLEOTIDE SEQUENCE [LARGE SCALE GENOMIC DNA]</scope>
    <source>
        <strain evidence="6 7">3B1D</strain>
    </source>
</reference>
<evidence type="ECO:0000256" key="5">
    <source>
        <dbReference type="ARBA" id="ARBA00022842"/>
    </source>
</evidence>
<dbReference type="GO" id="GO:0046872">
    <property type="term" value="F:metal ion binding"/>
    <property type="evidence" value="ECO:0007669"/>
    <property type="project" value="UniProtKB-KW"/>
</dbReference>
<evidence type="ECO:0000256" key="4">
    <source>
        <dbReference type="ARBA" id="ARBA00022801"/>
    </source>
</evidence>
<evidence type="ECO:0000256" key="2">
    <source>
        <dbReference type="ARBA" id="ARBA00006696"/>
    </source>
</evidence>
<dbReference type="PANTHER" id="PTHR19288">
    <property type="entry name" value="4-NITROPHENYLPHOSPHATASE-RELATED"/>
    <property type="match status" value="1"/>
</dbReference>
<evidence type="ECO:0000313" key="6">
    <source>
        <dbReference type="EMBL" id="RUS57592.1"/>
    </source>
</evidence>